<feature type="signal peptide" evidence="2">
    <location>
        <begin position="1"/>
        <end position="20"/>
    </location>
</feature>
<evidence type="ECO:0000256" key="2">
    <source>
        <dbReference type="SAM" id="SignalP"/>
    </source>
</evidence>
<evidence type="ECO:0008006" key="5">
    <source>
        <dbReference type="Google" id="ProtNLM"/>
    </source>
</evidence>
<name>A0A1L9UBP8_ASPBC</name>
<keyword evidence="2" id="KW-0732">Signal</keyword>
<dbReference type="STRING" id="767769.A0A1L9UBP8"/>
<reference evidence="4" key="1">
    <citation type="journal article" date="2017" name="Genome Biol.">
        <title>Comparative genomics reveals high biological diversity and specific adaptations in the industrially and medically important fungal genus Aspergillus.</title>
        <authorList>
            <person name="de Vries R.P."/>
            <person name="Riley R."/>
            <person name="Wiebenga A."/>
            <person name="Aguilar-Osorio G."/>
            <person name="Amillis S."/>
            <person name="Uchima C.A."/>
            <person name="Anderluh G."/>
            <person name="Asadollahi M."/>
            <person name="Askin M."/>
            <person name="Barry K."/>
            <person name="Battaglia E."/>
            <person name="Bayram O."/>
            <person name="Benocci T."/>
            <person name="Braus-Stromeyer S.A."/>
            <person name="Caldana C."/>
            <person name="Canovas D."/>
            <person name="Cerqueira G.C."/>
            <person name="Chen F."/>
            <person name="Chen W."/>
            <person name="Choi C."/>
            <person name="Clum A."/>
            <person name="Dos Santos R.A."/>
            <person name="Damasio A.R."/>
            <person name="Diallinas G."/>
            <person name="Emri T."/>
            <person name="Fekete E."/>
            <person name="Flipphi M."/>
            <person name="Freyberg S."/>
            <person name="Gallo A."/>
            <person name="Gournas C."/>
            <person name="Habgood R."/>
            <person name="Hainaut M."/>
            <person name="Harispe M.L."/>
            <person name="Henrissat B."/>
            <person name="Hilden K.S."/>
            <person name="Hope R."/>
            <person name="Hossain A."/>
            <person name="Karabika E."/>
            <person name="Karaffa L."/>
            <person name="Karanyi Z."/>
            <person name="Krasevec N."/>
            <person name="Kuo A."/>
            <person name="Kusch H."/>
            <person name="LaButti K."/>
            <person name="Lagendijk E.L."/>
            <person name="Lapidus A."/>
            <person name="Levasseur A."/>
            <person name="Lindquist E."/>
            <person name="Lipzen A."/>
            <person name="Logrieco A.F."/>
            <person name="MacCabe A."/>
            <person name="Maekelae M.R."/>
            <person name="Malavazi I."/>
            <person name="Melin P."/>
            <person name="Meyer V."/>
            <person name="Mielnichuk N."/>
            <person name="Miskei M."/>
            <person name="Molnar A.P."/>
            <person name="Mule G."/>
            <person name="Ngan C.Y."/>
            <person name="Orejas M."/>
            <person name="Orosz E."/>
            <person name="Ouedraogo J.P."/>
            <person name="Overkamp K.M."/>
            <person name="Park H.-S."/>
            <person name="Perrone G."/>
            <person name="Piumi F."/>
            <person name="Punt P.J."/>
            <person name="Ram A.F."/>
            <person name="Ramon A."/>
            <person name="Rauscher S."/>
            <person name="Record E."/>
            <person name="Riano-Pachon D.M."/>
            <person name="Robert V."/>
            <person name="Roehrig J."/>
            <person name="Ruller R."/>
            <person name="Salamov A."/>
            <person name="Salih N.S."/>
            <person name="Samson R.A."/>
            <person name="Sandor E."/>
            <person name="Sanguinetti M."/>
            <person name="Schuetze T."/>
            <person name="Sepcic K."/>
            <person name="Shelest E."/>
            <person name="Sherlock G."/>
            <person name="Sophianopoulou V."/>
            <person name="Squina F.M."/>
            <person name="Sun H."/>
            <person name="Susca A."/>
            <person name="Todd R.B."/>
            <person name="Tsang A."/>
            <person name="Unkles S.E."/>
            <person name="van de Wiele N."/>
            <person name="van Rossen-Uffink D."/>
            <person name="Oliveira J.V."/>
            <person name="Vesth T.C."/>
            <person name="Visser J."/>
            <person name="Yu J.-H."/>
            <person name="Zhou M."/>
            <person name="Andersen M.R."/>
            <person name="Archer D.B."/>
            <person name="Baker S.E."/>
            <person name="Benoit I."/>
            <person name="Brakhage A.A."/>
            <person name="Braus G.H."/>
            <person name="Fischer R."/>
            <person name="Frisvad J.C."/>
            <person name="Goldman G.H."/>
            <person name="Houbraken J."/>
            <person name="Oakley B."/>
            <person name="Pocsi I."/>
            <person name="Scazzocchio C."/>
            <person name="Seiboth B."/>
            <person name="vanKuyk P.A."/>
            <person name="Wortman J."/>
            <person name="Dyer P.S."/>
            <person name="Grigoriev I.V."/>
        </authorList>
    </citation>
    <scope>NUCLEOTIDE SEQUENCE [LARGE SCALE GENOMIC DNA]</scope>
    <source>
        <strain evidence="4">CBS 101740 / IMI 381727 / IBT 21946</strain>
    </source>
</reference>
<feature type="chain" id="PRO_5009887741" description="IgE-binding protein" evidence="2">
    <location>
        <begin position="21"/>
        <end position="244"/>
    </location>
</feature>
<dbReference type="GeneID" id="93581845"/>
<dbReference type="InterPro" id="IPR052820">
    <property type="entry name" value="PhiA_domain"/>
</dbReference>
<dbReference type="EMBL" id="KV878689">
    <property type="protein sequence ID" value="OJJ69068.1"/>
    <property type="molecule type" value="Genomic_DNA"/>
</dbReference>
<sequence>MNLLALLLTTLSLLPTQSYTQESSSESTSSFTVTASRSNSPINNLPLTIFSGRFYLGGRTSSYCPPGVASEGDCPPGNETIIVGGNGLAVSVPGGQQIFILPSGALSFTSPHSSYMPPGSSTGPFSYTPGTPYGSWNYTGSPGGFIACPVRPGASNSSSVGHSSTPKPGSTPTPTPSKHSASPSSSYVSPSVSPSATPGAGGGRWIVFVNWKNATVPGGNVDECLGFGARAWGRNASVGAWEYI</sequence>
<feature type="compositionally biased region" description="Low complexity" evidence="1">
    <location>
        <begin position="176"/>
        <end position="195"/>
    </location>
</feature>
<protein>
    <recommendedName>
        <fullName evidence="5">IgE-binding protein</fullName>
    </recommendedName>
</protein>
<evidence type="ECO:0000313" key="4">
    <source>
        <dbReference type="Proteomes" id="UP000184499"/>
    </source>
</evidence>
<proteinExistence type="predicted"/>
<dbReference type="PANTHER" id="PTHR42047:SF1">
    <property type="entry name" value="PROTEIN, PUTATIVE (AFU_ORTHOLOGUE AFUA_6G03560)-RELATED"/>
    <property type="match status" value="1"/>
</dbReference>
<evidence type="ECO:0000256" key="1">
    <source>
        <dbReference type="SAM" id="MobiDB-lite"/>
    </source>
</evidence>
<dbReference type="RefSeq" id="XP_067476317.1">
    <property type="nucleotide sequence ID" value="XM_067629358.1"/>
</dbReference>
<dbReference type="VEuPathDB" id="FungiDB:ASPBRDRAFT_77365"/>
<feature type="region of interest" description="Disordered" evidence="1">
    <location>
        <begin position="156"/>
        <end position="195"/>
    </location>
</feature>
<gene>
    <name evidence="3" type="ORF">ASPBRDRAFT_77365</name>
</gene>
<dbReference type="AlphaFoldDB" id="A0A1L9UBP8"/>
<accession>A0A1L9UBP8</accession>
<keyword evidence="4" id="KW-1185">Reference proteome</keyword>
<dbReference type="OMA" id="VAQEGEC"/>
<dbReference type="Proteomes" id="UP000184499">
    <property type="component" value="Unassembled WGS sequence"/>
</dbReference>
<organism evidence="3 4">
    <name type="scientific">Aspergillus brasiliensis (strain CBS 101740 / IMI 381727 / IBT 21946)</name>
    <dbReference type="NCBI Taxonomy" id="767769"/>
    <lineage>
        <taxon>Eukaryota</taxon>
        <taxon>Fungi</taxon>
        <taxon>Dikarya</taxon>
        <taxon>Ascomycota</taxon>
        <taxon>Pezizomycotina</taxon>
        <taxon>Eurotiomycetes</taxon>
        <taxon>Eurotiomycetidae</taxon>
        <taxon>Eurotiales</taxon>
        <taxon>Aspergillaceae</taxon>
        <taxon>Aspergillus</taxon>
        <taxon>Aspergillus subgen. Circumdati</taxon>
    </lineage>
</organism>
<dbReference type="OrthoDB" id="5430620at2759"/>
<feature type="compositionally biased region" description="Low complexity" evidence="1">
    <location>
        <begin position="156"/>
        <end position="168"/>
    </location>
</feature>
<evidence type="ECO:0000313" key="3">
    <source>
        <dbReference type="EMBL" id="OJJ69068.1"/>
    </source>
</evidence>
<dbReference type="PANTHER" id="PTHR42047">
    <property type="entry name" value="PROTEIN, PUTATIVE (AFU_ORTHOLOGUE AFUA_6G03560)-RELATED"/>
    <property type="match status" value="1"/>
</dbReference>